<dbReference type="InterPro" id="IPR025059">
    <property type="entry name" value="DUF3997"/>
</dbReference>
<sequence length="315" mass="36608">MVKKTLKLISVLLMGLIMVGCAGLGDYKIELINGYRVIRSSAEDISIYPEEGDFDGIQIHSVDSEQEFKELDEDNVDNEYIVKVGHDENRYIVAKTNLNVYYIVDTKEVVKYGPLTNTEFNKEKNKLNIPSSIELKDLDEYEQDHILPEKILLIEIFGIFPLLWLLVLPFNFIFNSIILAIILKVMKMNLKEIKNIYKLSSVKICFSTWLSQLIAILIMSIPMFIDEFENLNKTIYFIIKESLAIATNPFDNIYSLSFLLILIMLIGIMNYLFVGRFSLKEVYKNKYIDEKQIKKIALLFAIFNIPYFVYFSISF</sequence>
<evidence type="ECO:0000313" key="2">
    <source>
        <dbReference type="EMBL" id="WWD83808.1"/>
    </source>
</evidence>
<feature type="transmembrane region" description="Helical" evidence="1">
    <location>
        <begin position="204"/>
        <end position="225"/>
    </location>
</feature>
<dbReference type="EMBL" id="CP117523">
    <property type="protein sequence ID" value="WWD83808.1"/>
    <property type="molecule type" value="Genomic_DNA"/>
</dbReference>
<name>A0ABZ2EVU2_9FIRM</name>
<evidence type="ECO:0000313" key="3">
    <source>
        <dbReference type="Proteomes" id="UP001348492"/>
    </source>
</evidence>
<accession>A0ABZ2EVU2</accession>
<dbReference type="RefSeq" id="WP_018590721.1">
    <property type="nucleotide sequence ID" value="NZ_CP117523.1"/>
</dbReference>
<evidence type="ECO:0000256" key="1">
    <source>
        <dbReference type="SAM" id="Phobius"/>
    </source>
</evidence>
<feature type="transmembrane region" description="Helical" evidence="1">
    <location>
        <begin position="296"/>
        <end position="313"/>
    </location>
</feature>
<reference evidence="2 3" key="1">
    <citation type="journal article" date="2023" name="PLoS ONE">
        <title>Genome-based metabolic and phylogenomic analysis of three Terrisporobacter species.</title>
        <authorList>
            <person name="Boer T."/>
            <person name="Bengelsdorf F.R."/>
            <person name="Bomeke M."/>
            <person name="Daniel R."/>
            <person name="Poehlein A."/>
        </authorList>
    </citation>
    <scope>NUCLEOTIDE SEQUENCE [LARGE SCALE GENOMIC DNA]</scope>
    <source>
        <strain evidence="2 3">DSM 1288</strain>
    </source>
</reference>
<keyword evidence="1" id="KW-1133">Transmembrane helix</keyword>
<proteinExistence type="predicted"/>
<keyword evidence="1" id="KW-0812">Transmembrane</keyword>
<dbReference type="Pfam" id="PF13162">
    <property type="entry name" value="DUF3997"/>
    <property type="match status" value="1"/>
</dbReference>
<feature type="transmembrane region" description="Helical" evidence="1">
    <location>
        <begin position="253"/>
        <end position="275"/>
    </location>
</feature>
<dbReference type="PROSITE" id="PS51257">
    <property type="entry name" value="PROKAR_LIPOPROTEIN"/>
    <property type="match status" value="1"/>
</dbReference>
<protein>
    <submittedName>
        <fullName evidence="2">Uncharacterized protein</fullName>
    </submittedName>
</protein>
<keyword evidence="1" id="KW-0472">Membrane</keyword>
<dbReference type="Proteomes" id="UP001348492">
    <property type="component" value="Chromosome"/>
</dbReference>
<organism evidence="2 3">
    <name type="scientific">Terrisporobacter glycolicus ATCC 14880 = DSM 1288</name>
    <dbReference type="NCBI Taxonomy" id="1121315"/>
    <lineage>
        <taxon>Bacteria</taxon>
        <taxon>Bacillati</taxon>
        <taxon>Bacillota</taxon>
        <taxon>Clostridia</taxon>
        <taxon>Peptostreptococcales</taxon>
        <taxon>Peptostreptococcaceae</taxon>
        <taxon>Terrisporobacter</taxon>
    </lineage>
</organism>
<keyword evidence="3" id="KW-1185">Reference proteome</keyword>
<gene>
    <name evidence="2" type="ORF">TEGL_22220</name>
</gene>
<feature type="transmembrane region" description="Helical" evidence="1">
    <location>
        <begin position="162"/>
        <end position="183"/>
    </location>
</feature>